<accession>A0AAV7NU75</accession>
<evidence type="ECO:0000313" key="2">
    <source>
        <dbReference type="EMBL" id="KAJ1118991.1"/>
    </source>
</evidence>
<comment type="caution">
    <text evidence="2">The sequence shown here is derived from an EMBL/GenBank/DDBJ whole genome shotgun (WGS) entry which is preliminary data.</text>
</comment>
<name>A0AAV7NU75_PLEWA</name>
<dbReference type="EMBL" id="JANPWB010000012">
    <property type="protein sequence ID" value="KAJ1118991.1"/>
    <property type="molecule type" value="Genomic_DNA"/>
</dbReference>
<reference evidence="2" key="1">
    <citation type="journal article" date="2022" name="bioRxiv">
        <title>Sequencing and chromosome-scale assembly of the giantPleurodeles waltlgenome.</title>
        <authorList>
            <person name="Brown T."/>
            <person name="Elewa A."/>
            <person name="Iarovenko S."/>
            <person name="Subramanian E."/>
            <person name="Araus A.J."/>
            <person name="Petzold A."/>
            <person name="Susuki M."/>
            <person name="Suzuki K.-i.T."/>
            <person name="Hayashi T."/>
            <person name="Toyoda A."/>
            <person name="Oliveira C."/>
            <person name="Osipova E."/>
            <person name="Leigh N.D."/>
            <person name="Simon A."/>
            <person name="Yun M.H."/>
        </authorList>
    </citation>
    <scope>NUCLEOTIDE SEQUENCE</scope>
    <source>
        <strain evidence="2">20211129_DDA</strain>
        <tissue evidence="2">Liver</tissue>
    </source>
</reference>
<proteinExistence type="predicted"/>
<keyword evidence="3" id="KW-1185">Reference proteome</keyword>
<dbReference type="AlphaFoldDB" id="A0AAV7NU75"/>
<sequence>MVSDSACLQGDSPAERTRHLSSLAFAPAAPPSLHVPFTAEHRGLHGQACEARGATRCLLHPPGRRVEASLPEPNAACYPGETSPAQVYREVSRGRGQGRNTDDCMGEGARQSPAQVLP</sequence>
<dbReference type="Proteomes" id="UP001066276">
    <property type="component" value="Chromosome 8"/>
</dbReference>
<evidence type="ECO:0000313" key="3">
    <source>
        <dbReference type="Proteomes" id="UP001066276"/>
    </source>
</evidence>
<evidence type="ECO:0000256" key="1">
    <source>
        <dbReference type="SAM" id="MobiDB-lite"/>
    </source>
</evidence>
<feature type="region of interest" description="Disordered" evidence="1">
    <location>
        <begin position="92"/>
        <end position="118"/>
    </location>
</feature>
<gene>
    <name evidence="2" type="ORF">NDU88_007177</name>
</gene>
<organism evidence="2 3">
    <name type="scientific">Pleurodeles waltl</name>
    <name type="common">Iberian ribbed newt</name>
    <dbReference type="NCBI Taxonomy" id="8319"/>
    <lineage>
        <taxon>Eukaryota</taxon>
        <taxon>Metazoa</taxon>
        <taxon>Chordata</taxon>
        <taxon>Craniata</taxon>
        <taxon>Vertebrata</taxon>
        <taxon>Euteleostomi</taxon>
        <taxon>Amphibia</taxon>
        <taxon>Batrachia</taxon>
        <taxon>Caudata</taxon>
        <taxon>Salamandroidea</taxon>
        <taxon>Salamandridae</taxon>
        <taxon>Pleurodelinae</taxon>
        <taxon>Pleurodeles</taxon>
    </lineage>
</organism>
<protein>
    <submittedName>
        <fullName evidence="2">Uncharacterized protein</fullName>
    </submittedName>
</protein>